<accession>A0A9X5EA74</accession>
<keyword evidence="2" id="KW-1185">Reference proteome</keyword>
<name>A0A9X5EA74_9CYAN</name>
<dbReference type="Proteomes" id="UP000031532">
    <property type="component" value="Unassembled WGS sequence"/>
</dbReference>
<organism evidence="1 2">
    <name type="scientific">Scytonema millei VB511283</name>
    <dbReference type="NCBI Taxonomy" id="1245923"/>
    <lineage>
        <taxon>Bacteria</taxon>
        <taxon>Bacillati</taxon>
        <taxon>Cyanobacteriota</taxon>
        <taxon>Cyanophyceae</taxon>
        <taxon>Nostocales</taxon>
        <taxon>Scytonemataceae</taxon>
        <taxon>Scytonema</taxon>
    </lineage>
</organism>
<comment type="caution">
    <text evidence="1">The sequence shown here is derived from an EMBL/GenBank/DDBJ whole genome shotgun (WGS) entry which is preliminary data.</text>
</comment>
<dbReference type="OrthoDB" id="529205at2"/>
<dbReference type="AlphaFoldDB" id="A0A9X5EA74"/>
<reference evidence="1 2" key="1">
    <citation type="journal article" date="2015" name="Genome Announc.">
        <title>Draft Genome Sequence of the Terrestrial Cyanobacterium Scytonema millei VB511283, Isolated from Eastern India.</title>
        <authorList>
            <person name="Sen D."/>
            <person name="Chandrababunaidu M.M."/>
            <person name="Singh D."/>
            <person name="Sanghi N."/>
            <person name="Ghorai A."/>
            <person name="Mishra G.P."/>
            <person name="Madduluri M."/>
            <person name="Adhikary S.P."/>
            <person name="Tripathy S."/>
        </authorList>
    </citation>
    <scope>NUCLEOTIDE SEQUENCE [LARGE SCALE GENOMIC DNA]</scope>
    <source>
        <strain evidence="1 2">VB511283</strain>
    </source>
</reference>
<evidence type="ECO:0000313" key="2">
    <source>
        <dbReference type="Proteomes" id="UP000031532"/>
    </source>
</evidence>
<dbReference type="RefSeq" id="WP_039714037.1">
    <property type="nucleotide sequence ID" value="NZ_JTJC03000006.1"/>
</dbReference>
<protein>
    <submittedName>
        <fullName evidence="1">Uncharacterized protein</fullName>
    </submittedName>
</protein>
<dbReference type="EMBL" id="JTJC03000006">
    <property type="protein sequence ID" value="NHC36942.1"/>
    <property type="molecule type" value="Genomic_DNA"/>
</dbReference>
<sequence>MLDRNPLQLETEIARIARVMMSRNSEIGSDIISDLRTKLTSEELAGLLLVGIERILWFDVDAVFWTIEQMIPADLMQEIRKITNLAFYKQLINQKFIPGVDFSIDADGKLLLNHKAKAALVKSKG</sequence>
<proteinExistence type="predicted"/>
<evidence type="ECO:0000313" key="1">
    <source>
        <dbReference type="EMBL" id="NHC36942.1"/>
    </source>
</evidence>
<gene>
    <name evidence="1" type="ORF">QH73_0020275</name>
</gene>